<dbReference type="EMBL" id="WODC01000005">
    <property type="protein sequence ID" value="MUM77744.1"/>
    <property type="molecule type" value="Genomic_DNA"/>
</dbReference>
<evidence type="ECO:0000256" key="4">
    <source>
        <dbReference type="ARBA" id="ARBA00022840"/>
    </source>
</evidence>
<dbReference type="InterPro" id="IPR003439">
    <property type="entry name" value="ABC_transporter-like_ATP-bd"/>
</dbReference>
<dbReference type="InterPro" id="IPR017871">
    <property type="entry name" value="ABC_transporter-like_CS"/>
</dbReference>
<dbReference type="Proteomes" id="UP000461162">
    <property type="component" value="Unassembled WGS sequence"/>
</dbReference>
<keyword evidence="3" id="KW-0547">Nucleotide-binding</keyword>
<dbReference type="InterPro" id="IPR003593">
    <property type="entry name" value="AAA+_ATPase"/>
</dbReference>
<dbReference type="Pfam" id="PF00005">
    <property type="entry name" value="ABC_tran"/>
    <property type="match status" value="1"/>
</dbReference>
<dbReference type="PANTHER" id="PTHR43117:SF4">
    <property type="entry name" value="OSMOPROTECTANT IMPORT ATP-BINDING PROTEIN OSMV"/>
    <property type="match status" value="1"/>
</dbReference>
<keyword evidence="2" id="KW-0813">Transport</keyword>
<dbReference type="PROSITE" id="PS00211">
    <property type="entry name" value="ABC_TRANSPORTER_1"/>
    <property type="match status" value="1"/>
</dbReference>
<dbReference type="SUPFAM" id="SSF52540">
    <property type="entry name" value="P-loop containing nucleoside triphosphate hydrolases"/>
    <property type="match status" value="1"/>
</dbReference>
<evidence type="ECO:0000313" key="7">
    <source>
        <dbReference type="Proteomes" id="UP000461162"/>
    </source>
</evidence>
<dbReference type="SMART" id="SM00382">
    <property type="entry name" value="AAA"/>
    <property type="match status" value="1"/>
</dbReference>
<comment type="caution">
    <text evidence="6">The sequence shown here is derived from an EMBL/GenBank/DDBJ whole genome shotgun (WGS) entry which is preliminary data.</text>
</comment>
<feature type="domain" description="ABC transporter" evidence="5">
    <location>
        <begin position="3"/>
        <end position="231"/>
    </location>
</feature>
<sequence>MSIETVTILAGFDKEGRADKVDRVDLRPGDSLALVGPTGSGKSELLSDVQQAACQDTQTGRTILVNGAPLADLPAGLVATLSQKTNFVMDATVEEFILLHAESKGRDGQALLDPLLAMTNSLCGEPIRAEMSLQVLSGGQSRALMIADIALLSDTPIVLIDEVENAGIHKFKALEVLAGRGKVVVTATHDPVLILMNQTRLVMRNGGMAALLRSSEEERECAEELKRMDSTLMEVRETLRMGKILTSREMTA</sequence>
<dbReference type="InterPro" id="IPR027417">
    <property type="entry name" value="P-loop_NTPase"/>
</dbReference>
<dbReference type="Gene3D" id="3.40.50.300">
    <property type="entry name" value="P-loop containing nucleotide triphosphate hydrolases"/>
    <property type="match status" value="1"/>
</dbReference>
<proteinExistence type="inferred from homology"/>
<evidence type="ECO:0000256" key="1">
    <source>
        <dbReference type="ARBA" id="ARBA00005417"/>
    </source>
</evidence>
<evidence type="ECO:0000256" key="3">
    <source>
        <dbReference type="ARBA" id="ARBA00022741"/>
    </source>
</evidence>
<comment type="similarity">
    <text evidence="1">Belongs to the ABC transporter superfamily.</text>
</comment>
<protein>
    <submittedName>
        <fullName evidence="6">ATP-binding cassette domain-containing protein</fullName>
    </submittedName>
</protein>
<evidence type="ECO:0000259" key="5">
    <source>
        <dbReference type="PROSITE" id="PS50893"/>
    </source>
</evidence>
<dbReference type="PANTHER" id="PTHR43117">
    <property type="entry name" value="OSMOPROTECTANT IMPORT ATP-BINDING PROTEIN OSMV"/>
    <property type="match status" value="1"/>
</dbReference>
<reference evidence="6 7" key="1">
    <citation type="submission" date="2019-11" db="EMBL/GenBank/DDBJ databases">
        <title>Pseudodesulfovibrio alkaliphilus, sp. nov., an alkaliphilic sulfate-reducing bacteria from mud volcano of Taman peninsula, Russia.</title>
        <authorList>
            <person name="Frolova A."/>
            <person name="Merkel A.Y."/>
            <person name="Slobodkin A.I."/>
        </authorList>
    </citation>
    <scope>NUCLEOTIDE SEQUENCE [LARGE SCALE GENOMIC DNA]</scope>
    <source>
        <strain evidence="6 7">F-1</strain>
    </source>
</reference>
<evidence type="ECO:0000256" key="2">
    <source>
        <dbReference type="ARBA" id="ARBA00022448"/>
    </source>
</evidence>
<organism evidence="6 7">
    <name type="scientific">Pseudodesulfovibrio alkaliphilus</name>
    <dbReference type="NCBI Taxonomy" id="2661613"/>
    <lineage>
        <taxon>Bacteria</taxon>
        <taxon>Pseudomonadati</taxon>
        <taxon>Thermodesulfobacteriota</taxon>
        <taxon>Desulfovibrionia</taxon>
        <taxon>Desulfovibrionales</taxon>
        <taxon>Desulfovibrionaceae</taxon>
    </lineage>
</organism>
<gene>
    <name evidence="6" type="ORF">GKC30_08865</name>
</gene>
<evidence type="ECO:0000313" key="6">
    <source>
        <dbReference type="EMBL" id="MUM77744.1"/>
    </source>
</evidence>
<accession>A0A7K1KNS5</accession>
<dbReference type="GO" id="GO:0005524">
    <property type="term" value="F:ATP binding"/>
    <property type="evidence" value="ECO:0007669"/>
    <property type="project" value="UniProtKB-KW"/>
</dbReference>
<dbReference type="AlphaFoldDB" id="A0A7K1KNS5"/>
<dbReference type="RefSeq" id="WP_155934214.1">
    <property type="nucleotide sequence ID" value="NZ_WODC01000005.1"/>
</dbReference>
<dbReference type="GO" id="GO:0016887">
    <property type="term" value="F:ATP hydrolysis activity"/>
    <property type="evidence" value="ECO:0007669"/>
    <property type="project" value="InterPro"/>
</dbReference>
<keyword evidence="7" id="KW-1185">Reference proteome</keyword>
<dbReference type="PROSITE" id="PS50893">
    <property type="entry name" value="ABC_TRANSPORTER_2"/>
    <property type="match status" value="1"/>
</dbReference>
<keyword evidence="4 6" id="KW-0067">ATP-binding</keyword>
<name>A0A7K1KNS5_9BACT</name>